<name>A0ABT8VXA2_9GAMM</name>
<evidence type="ECO:0000313" key="3">
    <source>
        <dbReference type="Proteomes" id="UP001168640"/>
    </source>
</evidence>
<keyword evidence="1" id="KW-0472">Membrane</keyword>
<feature type="transmembrane region" description="Helical" evidence="1">
    <location>
        <begin position="318"/>
        <end position="339"/>
    </location>
</feature>
<comment type="caution">
    <text evidence="2">The sequence shown here is derived from an EMBL/GenBank/DDBJ whole genome shotgun (WGS) entry which is preliminary data.</text>
</comment>
<keyword evidence="3" id="KW-1185">Reference proteome</keyword>
<proteinExistence type="predicted"/>
<dbReference type="Proteomes" id="UP001168640">
    <property type="component" value="Unassembled WGS sequence"/>
</dbReference>
<sequence>MKKLLLTSIIALILAVCISLAIRPVPIEQRLIQVHASDVLEDFPALEEQPIEVQAFLLDMANDRLLLLKAEAALMRYPEMAHQLFPLYGSEPEFQNILRRYGEHALPPIQYFASHPIRSIEWMRNAAEQYDAIKRFFYGEADTEAAAPSEQLTPTERGWYAVNFIQSEGHDFIGQFNVDAQGKTHWIVTERVLEGLNQFFTSGIRDLEIKYRADEPISAGDIGWASVDVLLFASATKVLRLGRAATVTTRGASRGTRTAALATRASQGARWVLSTARYAKWPAIIGAGYLVLSHPSIINDLFAELAEVFNVPALAFQIVGWFLLLLPAIYLARWMLWLLGPLLSGALRLTQHLITVLSGRNHQAVAAEPRK</sequence>
<keyword evidence="1" id="KW-1133">Transmembrane helix</keyword>
<gene>
    <name evidence="2" type="ORF">QVZ43_02660</name>
</gene>
<reference evidence="2" key="1">
    <citation type="submission" date="2023-07" db="EMBL/GenBank/DDBJ databases">
        <title>Marinobacter sp. chi1 genome sequencing and assembly.</title>
        <authorList>
            <person name="Park S."/>
        </authorList>
    </citation>
    <scope>NUCLEOTIDE SEQUENCE</scope>
    <source>
        <strain evidence="2">Chi1</strain>
    </source>
</reference>
<evidence type="ECO:0000313" key="2">
    <source>
        <dbReference type="EMBL" id="MDO3720606.1"/>
    </source>
</evidence>
<evidence type="ECO:0000256" key="1">
    <source>
        <dbReference type="SAM" id="Phobius"/>
    </source>
</evidence>
<organism evidence="2 3">
    <name type="scientific">Marinobacter suaedae</name>
    <dbReference type="NCBI Taxonomy" id="3057675"/>
    <lineage>
        <taxon>Bacteria</taxon>
        <taxon>Pseudomonadati</taxon>
        <taxon>Pseudomonadota</taxon>
        <taxon>Gammaproteobacteria</taxon>
        <taxon>Pseudomonadales</taxon>
        <taxon>Marinobacteraceae</taxon>
        <taxon>Marinobacter</taxon>
    </lineage>
</organism>
<protein>
    <submittedName>
        <fullName evidence="2">Uncharacterized protein</fullName>
    </submittedName>
</protein>
<keyword evidence="1" id="KW-0812">Transmembrane</keyword>
<dbReference type="EMBL" id="JAUMIS010000001">
    <property type="protein sequence ID" value="MDO3720606.1"/>
    <property type="molecule type" value="Genomic_DNA"/>
</dbReference>
<accession>A0ABT8VXA2</accession>
<dbReference type="RefSeq" id="WP_302908763.1">
    <property type="nucleotide sequence ID" value="NZ_JAUMIS010000001.1"/>
</dbReference>